<gene>
    <name evidence="1" type="ORF">GN277_00960</name>
</gene>
<reference evidence="1 2" key="1">
    <citation type="submission" date="2019-12" db="EMBL/GenBank/DDBJ databases">
        <title>Sporaefaciens musculi gen. nov., sp. nov., a novel bacterium isolated from the caecum of an obese mouse.</title>
        <authorList>
            <person name="Rasmussen T.S."/>
            <person name="Streidl T."/>
            <person name="Hitch T.C.A."/>
            <person name="Wortmann E."/>
            <person name="Deptula P."/>
            <person name="Hansen M."/>
            <person name="Nielsen D.S."/>
            <person name="Clavel T."/>
            <person name="Vogensen F.K."/>
        </authorList>
    </citation>
    <scope>NUCLEOTIDE SEQUENCE [LARGE SCALE GENOMIC DNA]</scope>
    <source>
        <strain evidence="1 2">WCA-9-b2</strain>
    </source>
</reference>
<dbReference type="Proteomes" id="UP000460412">
    <property type="component" value="Unassembled WGS sequence"/>
</dbReference>
<sequence>MRMELTYHRKGDYLFPNLTIEEPKVAIGKYGMLRRTFLKENRKGWYQSMMLSGKLDRHLMEIEQAATERMETLMKGLLEKYPAPDKEKDQMAWAAHMNGLTAMAEESILKELVYS</sequence>
<dbReference type="InterPro" id="IPR026989">
    <property type="entry name" value="TnpV"/>
</dbReference>
<dbReference type="EMBL" id="WUQX01000001">
    <property type="protein sequence ID" value="MXP74055.1"/>
    <property type="molecule type" value="Genomic_DNA"/>
</dbReference>
<dbReference type="Pfam" id="PF14198">
    <property type="entry name" value="TnpV"/>
    <property type="match status" value="1"/>
</dbReference>
<evidence type="ECO:0000313" key="1">
    <source>
        <dbReference type="EMBL" id="MXP74055.1"/>
    </source>
</evidence>
<organism evidence="1 2">
    <name type="scientific">Sporofaciens musculi</name>
    <dbReference type="NCBI Taxonomy" id="2681861"/>
    <lineage>
        <taxon>Bacteria</taxon>
        <taxon>Bacillati</taxon>
        <taxon>Bacillota</taxon>
        <taxon>Clostridia</taxon>
        <taxon>Lachnospirales</taxon>
        <taxon>Lachnospiraceae</taxon>
        <taxon>Sporofaciens</taxon>
    </lineage>
</organism>
<proteinExistence type="predicted"/>
<evidence type="ECO:0000313" key="2">
    <source>
        <dbReference type="Proteomes" id="UP000460412"/>
    </source>
</evidence>
<accession>A0A7X3MCU8</accession>
<protein>
    <submittedName>
        <fullName evidence="1">TnpV protein</fullName>
    </submittedName>
</protein>
<keyword evidence="2" id="KW-1185">Reference proteome</keyword>
<dbReference type="AlphaFoldDB" id="A0A7X3MCU8"/>
<name>A0A7X3MCU8_9FIRM</name>
<comment type="caution">
    <text evidence="1">The sequence shown here is derived from an EMBL/GenBank/DDBJ whole genome shotgun (WGS) entry which is preliminary data.</text>
</comment>